<sequence length="347" mass="39254">MTEFKRKLDDMFGDTSASEQRIQQQVRAALATPQKKKRAWQVPTIASLATAVALFLMMTTVGSPLFSSQDGRGVPYDPLDDLYAIGLQKGNDELSSIDEATLLGLPTLNIQSRLQYIDAQTFTHDGKTYAPIVERKEQLYDKTVYDQGDIVRTKTYSGSHLPVYKEEYYEIIAVPGDRIYLRDGELRINGERVDMPLIEQYEKLGVSIAGGYEQVLNAREYMVLNRFPASDSLQGAAIIPVHKIYGEVVGITTDEQAFDPFDAEQAFDALLYNLAFENGDNAQAWLHDGYTFPYESRVGEFFLEASYRTAEQQGDRVVLRYDFEREHGIVYVFTMYKTATGWKLGSN</sequence>
<dbReference type="Pfam" id="PF10502">
    <property type="entry name" value="Peptidase_S26"/>
    <property type="match status" value="1"/>
</dbReference>
<evidence type="ECO:0000259" key="2">
    <source>
        <dbReference type="Pfam" id="PF10502"/>
    </source>
</evidence>
<evidence type="ECO:0000313" key="4">
    <source>
        <dbReference type="Proteomes" id="UP000093482"/>
    </source>
</evidence>
<gene>
    <name evidence="3" type="ORF">A6K76_09730</name>
</gene>
<keyword evidence="1" id="KW-1133">Transmembrane helix</keyword>
<reference evidence="3 4" key="1">
    <citation type="submission" date="2016-07" db="EMBL/GenBank/DDBJ databases">
        <title>Caryophanon latum genome sequencing.</title>
        <authorList>
            <person name="Verma A."/>
            <person name="Pal Y."/>
            <person name="Krishnamurthi S."/>
        </authorList>
    </citation>
    <scope>NUCLEOTIDE SEQUENCE [LARGE SCALE GENOMIC DNA]</scope>
    <source>
        <strain evidence="3 4">DSM 14151</strain>
    </source>
</reference>
<dbReference type="InterPro" id="IPR019533">
    <property type="entry name" value="Peptidase_S26"/>
</dbReference>
<dbReference type="GO" id="GO:0004252">
    <property type="term" value="F:serine-type endopeptidase activity"/>
    <property type="evidence" value="ECO:0007669"/>
    <property type="project" value="InterPro"/>
</dbReference>
<feature type="transmembrane region" description="Helical" evidence="1">
    <location>
        <begin position="45"/>
        <end position="66"/>
    </location>
</feature>
<dbReference type="InterPro" id="IPR036286">
    <property type="entry name" value="LexA/Signal_pep-like_sf"/>
</dbReference>
<evidence type="ECO:0000256" key="1">
    <source>
        <dbReference type="SAM" id="Phobius"/>
    </source>
</evidence>
<dbReference type="GO" id="GO:0006465">
    <property type="term" value="P:signal peptide processing"/>
    <property type="evidence" value="ECO:0007669"/>
    <property type="project" value="InterPro"/>
</dbReference>
<comment type="caution">
    <text evidence="3">The sequence shown here is derived from an EMBL/GenBank/DDBJ whole genome shotgun (WGS) entry which is preliminary data.</text>
</comment>
<dbReference type="RefSeq" id="WP_066463642.1">
    <property type="nucleotide sequence ID" value="NZ_MATO01000030.1"/>
</dbReference>
<dbReference type="AlphaFoldDB" id="A0A1C0YVU0"/>
<dbReference type="OrthoDB" id="2729586at2"/>
<dbReference type="SUPFAM" id="SSF51306">
    <property type="entry name" value="LexA/Signal peptidase"/>
    <property type="match status" value="1"/>
</dbReference>
<accession>A0A1C0YVU0</accession>
<name>A0A1C0YVU0_9BACL</name>
<feature type="domain" description="Peptidase S26" evidence="2">
    <location>
        <begin position="140"/>
        <end position="205"/>
    </location>
</feature>
<keyword evidence="1" id="KW-0812">Transmembrane</keyword>
<dbReference type="Gene3D" id="2.10.109.10">
    <property type="entry name" value="Umud Fragment, subunit A"/>
    <property type="match status" value="1"/>
</dbReference>
<keyword evidence="4" id="KW-1185">Reference proteome</keyword>
<organism evidence="3 4">
    <name type="scientific">Caryophanon latum</name>
    <dbReference type="NCBI Taxonomy" id="33977"/>
    <lineage>
        <taxon>Bacteria</taxon>
        <taxon>Bacillati</taxon>
        <taxon>Bacillota</taxon>
        <taxon>Bacilli</taxon>
        <taxon>Bacillales</taxon>
        <taxon>Caryophanaceae</taxon>
        <taxon>Caryophanon</taxon>
    </lineage>
</organism>
<dbReference type="Proteomes" id="UP000093482">
    <property type="component" value="Unassembled WGS sequence"/>
</dbReference>
<evidence type="ECO:0000313" key="3">
    <source>
        <dbReference type="EMBL" id="OCS91279.1"/>
    </source>
</evidence>
<protein>
    <recommendedName>
        <fullName evidence="2">Peptidase S26 domain-containing protein</fullName>
    </recommendedName>
</protein>
<dbReference type="EMBL" id="MATO01000030">
    <property type="protein sequence ID" value="OCS91279.1"/>
    <property type="molecule type" value="Genomic_DNA"/>
</dbReference>
<keyword evidence="1" id="KW-0472">Membrane</keyword>
<proteinExistence type="predicted"/>